<dbReference type="GeneID" id="69971112"/>
<protein>
    <submittedName>
        <fullName evidence="2">tRNA synthetase</fullName>
    </submittedName>
</protein>
<dbReference type="RefSeq" id="WP_036000796.1">
    <property type="nucleotide sequence ID" value="NZ_CP012747.1"/>
</dbReference>
<dbReference type="AlphaFoldDB" id="A0A0P0RF44"/>
<sequence>MLSHEPLQKLDIIAPEHIGAHLPAHVAASVEGRDIVVFAVTDDASDTADFSARYGFPMEDCANTIVVKYKKDGGEHLAAIVTLGSLRLDVNGAVKAVLGAKRISFAQREIATEQSAMEFGGITAFGLPANWRVLVDAGVMERRQVVMGAGIRKAKLLLAPSLLEQLDNVEVAQLTLPPEAPAAA</sequence>
<dbReference type="Proteomes" id="UP000019146">
    <property type="component" value="Chromosome 2"/>
</dbReference>
<dbReference type="Gene3D" id="3.90.960.10">
    <property type="entry name" value="YbaK/aminoacyl-tRNA synthetase-associated domain"/>
    <property type="match status" value="1"/>
</dbReference>
<dbReference type="GO" id="GO:0004812">
    <property type="term" value="F:aminoacyl-tRNA ligase activity"/>
    <property type="evidence" value="ECO:0007669"/>
    <property type="project" value="UniProtKB-KW"/>
</dbReference>
<feature type="domain" description="YbaK/aminoacyl-tRNA synthetase-associated" evidence="1">
    <location>
        <begin position="42"/>
        <end position="163"/>
    </location>
</feature>
<organism evidence="2 3">
    <name type="scientific">Paraburkholderia caribensis MBA4</name>
    <dbReference type="NCBI Taxonomy" id="1323664"/>
    <lineage>
        <taxon>Bacteria</taxon>
        <taxon>Pseudomonadati</taxon>
        <taxon>Pseudomonadota</taxon>
        <taxon>Betaproteobacteria</taxon>
        <taxon>Burkholderiales</taxon>
        <taxon>Burkholderiaceae</taxon>
        <taxon>Paraburkholderia</taxon>
    </lineage>
</organism>
<gene>
    <name evidence="2" type="ORF">K788_0005201</name>
</gene>
<accession>A0A0P0RF44</accession>
<evidence type="ECO:0000313" key="2">
    <source>
        <dbReference type="EMBL" id="ALL67256.1"/>
    </source>
</evidence>
<dbReference type="Pfam" id="PF04073">
    <property type="entry name" value="tRNA_edit"/>
    <property type="match status" value="1"/>
</dbReference>
<evidence type="ECO:0000259" key="1">
    <source>
        <dbReference type="Pfam" id="PF04073"/>
    </source>
</evidence>
<keyword evidence="2" id="KW-0030">Aminoacyl-tRNA synthetase</keyword>
<dbReference type="KEGG" id="bcai:K788_0005201"/>
<dbReference type="InterPro" id="IPR036754">
    <property type="entry name" value="YbaK/aa-tRNA-synt-asso_dom_sf"/>
</dbReference>
<keyword evidence="2" id="KW-0436">Ligase</keyword>
<dbReference type="GO" id="GO:0002161">
    <property type="term" value="F:aminoacyl-tRNA deacylase activity"/>
    <property type="evidence" value="ECO:0007669"/>
    <property type="project" value="InterPro"/>
</dbReference>
<dbReference type="SUPFAM" id="SSF55826">
    <property type="entry name" value="YbaK/ProRS associated domain"/>
    <property type="match status" value="1"/>
</dbReference>
<evidence type="ECO:0000313" key="3">
    <source>
        <dbReference type="Proteomes" id="UP000019146"/>
    </source>
</evidence>
<reference evidence="2 3" key="1">
    <citation type="journal article" date="2014" name="Genome Announc.">
        <title>Draft Genome Sequence of the Haloacid-Degrading Burkholderia caribensis Strain MBA4.</title>
        <authorList>
            <person name="Pan Y."/>
            <person name="Kong K.F."/>
            <person name="Tsang J.S."/>
        </authorList>
    </citation>
    <scope>NUCLEOTIDE SEQUENCE [LARGE SCALE GENOMIC DNA]</scope>
    <source>
        <strain evidence="2 3">MBA4</strain>
    </source>
</reference>
<dbReference type="InterPro" id="IPR007214">
    <property type="entry name" value="YbaK/aa-tRNA-synth-assoc-dom"/>
</dbReference>
<name>A0A0P0RF44_9BURK</name>
<proteinExistence type="predicted"/>
<dbReference type="EMBL" id="CP012747">
    <property type="protein sequence ID" value="ALL67256.1"/>
    <property type="molecule type" value="Genomic_DNA"/>
</dbReference>